<dbReference type="EMBL" id="QGKM01000124">
    <property type="protein sequence ID" value="PWQ92081.1"/>
    <property type="molecule type" value="Genomic_DNA"/>
</dbReference>
<gene>
    <name evidence="2" type="ORF">DKW60_22955</name>
</gene>
<organism evidence="2 3">
    <name type="scientific">Leucothrix pacifica</name>
    <dbReference type="NCBI Taxonomy" id="1247513"/>
    <lineage>
        <taxon>Bacteria</taxon>
        <taxon>Pseudomonadati</taxon>
        <taxon>Pseudomonadota</taxon>
        <taxon>Gammaproteobacteria</taxon>
        <taxon>Thiotrichales</taxon>
        <taxon>Thiotrichaceae</taxon>
        <taxon>Leucothrix</taxon>
    </lineage>
</organism>
<evidence type="ECO:0000313" key="2">
    <source>
        <dbReference type="EMBL" id="PWQ92081.1"/>
    </source>
</evidence>
<protein>
    <submittedName>
        <fullName evidence="2">DUF1851 domain-containing protein</fullName>
    </submittedName>
</protein>
<sequence length="141" mass="15733">MDILQTVKNSWGWTGIIPVEIVTENDFANLILKDKNDKFWRLCPEDVYCEVVADSIEAYNTLITNQEFVNDWFMDPIVAEAKAALGEPDEGHKYSLIVSGILDGDYTADNMKIAPIEEIIRTSGELGKKVKGLPNGAKVEL</sequence>
<keyword evidence="3" id="KW-1185">Reference proteome</keyword>
<dbReference type="RefSeq" id="WP_109839978.1">
    <property type="nucleotide sequence ID" value="NZ_QGKM01000124.1"/>
</dbReference>
<dbReference type="Proteomes" id="UP000245539">
    <property type="component" value="Unassembled WGS sequence"/>
</dbReference>
<dbReference type="Pfam" id="PF08906">
    <property type="entry name" value="T6SS_Tdi1_C"/>
    <property type="match status" value="1"/>
</dbReference>
<dbReference type="InterPro" id="IPR015002">
    <property type="entry name" value="T6SS_Tdi1_C"/>
</dbReference>
<comment type="caution">
    <text evidence="2">The sequence shown here is derived from an EMBL/GenBank/DDBJ whole genome shotgun (WGS) entry which is preliminary data.</text>
</comment>
<name>A0A317C1M0_9GAMM</name>
<proteinExistence type="predicted"/>
<evidence type="ECO:0000259" key="1">
    <source>
        <dbReference type="Pfam" id="PF08906"/>
    </source>
</evidence>
<accession>A0A317C1M0</accession>
<evidence type="ECO:0000313" key="3">
    <source>
        <dbReference type="Proteomes" id="UP000245539"/>
    </source>
</evidence>
<feature type="domain" description="T6SS immunity protein Tdi1 C-terminal" evidence="1">
    <location>
        <begin position="54"/>
        <end position="126"/>
    </location>
</feature>
<dbReference type="OrthoDB" id="672028at2"/>
<dbReference type="AlphaFoldDB" id="A0A317C1M0"/>
<reference evidence="2 3" key="1">
    <citation type="submission" date="2018-05" db="EMBL/GenBank/DDBJ databases">
        <title>Leucothrix arctica sp. nov., isolated from Arctic seawater.</title>
        <authorList>
            <person name="Choi A."/>
            <person name="Baek K."/>
        </authorList>
    </citation>
    <scope>NUCLEOTIDE SEQUENCE [LARGE SCALE GENOMIC DNA]</scope>
    <source>
        <strain evidence="2 3">JCM 18388</strain>
    </source>
</reference>